<evidence type="ECO:0000256" key="1">
    <source>
        <dbReference type="ARBA" id="ARBA00009458"/>
    </source>
</evidence>
<dbReference type="InterPro" id="IPR026298">
    <property type="entry name" value="Bcl-2_fam"/>
</dbReference>
<dbReference type="InterPro" id="IPR046371">
    <property type="entry name" value="Bcl-2_BH1-3"/>
</dbReference>
<dbReference type="SMART" id="SM00337">
    <property type="entry name" value="BCL"/>
    <property type="match status" value="1"/>
</dbReference>
<dbReference type="OrthoDB" id="8932147at2759"/>
<evidence type="ECO:0000256" key="2">
    <source>
        <dbReference type="ARBA" id="ARBA00022703"/>
    </source>
</evidence>
<name>A0A8J4TZZ7_CLAMG</name>
<sequence>MVQRLFDQAQGLDSVQSVLRGVFSDGVMSWGRIASVLALGAVVCERLTQECVKDRAEECVDIVTSQISSYLSTELQHWFINNKGW</sequence>
<protein>
    <submittedName>
        <fullName evidence="4">Induced myeloid leukemia cell differentiation protein Mcl-1</fullName>
    </submittedName>
</protein>
<gene>
    <name evidence="4" type="primary">mcl1a</name>
    <name evidence="4" type="ORF">DAT39_022231</name>
</gene>
<dbReference type="InterPro" id="IPR002475">
    <property type="entry name" value="Bcl2-like"/>
</dbReference>
<dbReference type="AlphaFoldDB" id="A0A8J4TZZ7"/>
<dbReference type="GO" id="GO:0008630">
    <property type="term" value="P:intrinsic apoptotic signaling pathway in response to DNA damage"/>
    <property type="evidence" value="ECO:0007669"/>
    <property type="project" value="TreeGrafter"/>
</dbReference>
<feature type="domain" description="Bcl-2 Bcl-2 homology region 1-3" evidence="3">
    <location>
        <begin position="2"/>
        <end position="85"/>
    </location>
</feature>
<evidence type="ECO:0000313" key="5">
    <source>
        <dbReference type="Proteomes" id="UP000727407"/>
    </source>
</evidence>
<dbReference type="GO" id="GO:0005741">
    <property type="term" value="C:mitochondrial outer membrane"/>
    <property type="evidence" value="ECO:0007669"/>
    <property type="project" value="TreeGrafter"/>
</dbReference>
<dbReference type="Pfam" id="PF00452">
    <property type="entry name" value="Bcl-2"/>
    <property type="match status" value="1"/>
</dbReference>
<keyword evidence="5" id="KW-1185">Reference proteome</keyword>
<dbReference type="PROSITE" id="PS50062">
    <property type="entry name" value="BCL2_FAMILY"/>
    <property type="match status" value="1"/>
</dbReference>
<dbReference type="SUPFAM" id="SSF56854">
    <property type="entry name" value="Bcl-2 inhibitors of programmed cell death"/>
    <property type="match status" value="1"/>
</dbReference>
<proteinExistence type="inferred from homology"/>
<comment type="similarity">
    <text evidence="1">Belongs to the Bcl-2 family.</text>
</comment>
<accession>A0A8J4TZZ7</accession>
<dbReference type="Proteomes" id="UP000727407">
    <property type="component" value="Unassembled WGS sequence"/>
</dbReference>
<dbReference type="PANTHER" id="PTHR11256">
    <property type="entry name" value="BCL-2 RELATED"/>
    <property type="match status" value="1"/>
</dbReference>
<dbReference type="GO" id="GO:0051400">
    <property type="term" value="F:BH domain binding"/>
    <property type="evidence" value="ECO:0007669"/>
    <property type="project" value="TreeGrafter"/>
</dbReference>
<dbReference type="GO" id="GO:0042981">
    <property type="term" value="P:regulation of apoptotic process"/>
    <property type="evidence" value="ECO:0007669"/>
    <property type="project" value="InterPro"/>
</dbReference>
<feature type="non-terminal residue" evidence="4">
    <location>
        <position position="85"/>
    </location>
</feature>
<reference evidence="4" key="1">
    <citation type="submission" date="2020-07" db="EMBL/GenBank/DDBJ databases">
        <title>Clarias magur genome sequencing, assembly and annotation.</title>
        <authorList>
            <person name="Kushwaha B."/>
            <person name="Kumar R."/>
            <person name="Das P."/>
            <person name="Joshi C.G."/>
            <person name="Kumar D."/>
            <person name="Nagpure N.S."/>
            <person name="Pandey M."/>
            <person name="Agarwal S."/>
            <person name="Srivastava S."/>
            <person name="Singh M."/>
            <person name="Sahoo L."/>
            <person name="Jayasankar P."/>
            <person name="Meher P.K."/>
            <person name="Koringa P.G."/>
            <person name="Iquebal M.A."/>
            <person name="Das S.P."/>
            <person name="Bit A."/>
            <person name="Patnaik S."/>
            <person name="Patel N."/>
            <person name="Shah T.M."/>
            <person name="Hinsu A."/>
            <person name="Jena J.K."/>
        </authorList>
    </citation>
    <scope>NUCLEOTIDE SEQUENCE</scope>
    <source>
        <strain evidence="4">CIFAMagur01</strain>
        <tissue evidence="4">Testis</tissue>
    </source>
</reference>
<dbReference type="GO" id="GO:0015267">
    <property type="term" value="F:channel activity"/>
    <property type="evidence" value="ECO:0007669"/>
    <property type="project" value="TreeGrafter"/>
</dbReference>
<dbReference type="InterPro" id="IPR036834">
    <property type="entry name" value="Bcl-2-like_sf"/>
</dbReference>
<evidence type="ECO:0000259" key="3">
    <source>
        <dbReference type="SMART" id="SM00337"/>
    </source>
</evidence>
<evidence type="ECO:0000313" key="4">
    <source>
        <dbReference type="EMBL" id="KAF5887541.1"/>
    </source>
</evidence>
<dbReference type="PANTHER" id="PTHR11256:SF46">
    <property type="entry name" value="INDUCED MYELOID LEUKEMIA CELL DIFFERENTIATION PROTEIN MCL-1"/>
    <property type="match status" value="1"/>
</dbReference>
<organism evidence="4 5">
    <name type="scientific">Clarias magur</name>
    <name type="common">Asian catfish</name>
    <name type="synonym">Macropteronotus magur</name>
    <dbReference type="NCBI Taxonomy" id="1594786"/>
    <lineage>
        <taxon>Eukaryota</taxon>
        <taxon>Metazoa</taxon>
        <taxon>Chordata</taxon>
        <taxon>Craniata</taxon>
        <taxon>Vertebrata</taxon>
        <taxon>Euteleostomi</taxon>
        <taxon>Actinopterygii</taxon>
        <taxon>Neopterygii</taxon>
        <taxon>Teleostei</taxon>
        <taxon>Ostariophysi</taxon>
        <taxon>Siluriformes</taxon>
        <taxon>Clariidae</taxon>
        <taxon>Clarias</taxon>
    </lineage>
</organism>
<dbReference type="Gene3D" id="1.10.437.10">
    <property type="entry name" value="Blc2-like"/>
    <property type="match status" value="1"/>
</dbReference>
<dbReference type="GO" id="GO:0097192">
    <property type="term" value="P:extrinsic apoptotic signaling pathway in absence of ligand"/>
    <property type="evidence" value="ECO:0007669"/>
    <property type="project" value="TreeGrafter"/>
</dbReference>
<keyword evidence="2" id="KW-0053">Apoptosis</keyword>
<feature type="non-terminal residue" evidence="4">
    <location>
        <position position="1"/>
    </location>
</feature>
<dbReference type="EMBL" id="QNUK01001093">
    <property type="protein sequence ID" value="KAF5887541.1"/>
    <property type="molecule type" value="Genomic_DNA"/>
</dbReference>
<dbReference type="GO" id="GO:0008053">
    <property type="term" value="P:mitochondrial fusion"/>
    <property type="evidence" value="ECO:0007669"/>
    <property type="project" value="TreeGrafter"/>
</dbReference>
<comment type="caution">
    <text evidence="4">The sequence shown here is derived from an EMBL/GenBank/DDBJ whole genome shotgun (WGS) entry which is preliminary data.</text>
</comment>
<dbReference type="GO" id="GO:0001836">
    <property type="term" value="P:release of cytochrome c from mitochondria"/>
    <property type="evidence" value="ECO:0007669"/>
    <property type="project" value="TreeGrafter"/>
</dbReference>